<evidence type="ECO:0000313" key="2">
    <source>
        <dbReference type="Proteomes" id="UP001209540"/>
    </source>
</evidence>
<proteinExistence type="predicted"/>
<name>A0AAD5KQG1_9FUNG</name>
<accession>A0AAD5KQG1</accession>
<evidence type="ECO:0000313" key="1">
    <source>
        <dbReference type="EMBL" id="KAI9277282.1"/>
    </source>
</evidence>
<sequence length="240" mass="26812">MIVKGNIDGGYNVEFLPGIYEGYVNGVTPIDCSIGINGIYSYAFAQNDGTYNDTLPDELVKVHGNAFVCDATDGLTVTASTDGNCDVYHYAENPFQFKTVEPALKTVFRYLAVLSPDVRLYPEEIHYAEEIHPQANPNYKVIHHPIHQQPGSNNPDMYEGYTIEEFEGCTTILNVYPVDAQNNFYEGNEQQNFIFMIFILQVDWSLLQDPNSLRIHIETTTVILSMTETSGGTTTTVLAT</sequence>
<reference evidence="1" key="2">
    <citation type="submission" date="2023-02" db="EMBL/GenBank/DDBJ databases">
        <authorList>
            <consortium name="DOE Joint Genome Institute"/>
            <person name="Mondo S.J."/>
            <person name="Chang Y."/>
            <person name="Wang Y."/>
            <person name="Ahrendt S."/>
            <person name="Andreopoulos W."/>
            <person name="Barry K."/>
            <person name="Beard J."/>
            <person name="Benny G.L."/>
            <person name="Blankenship S."/>
            <person name="Bonito G."/>
            <person name="Cuomo C."/>
            <person name="Desiro A."/>
            <person name="Gervers K.A."/>
            <person name="Hundley H."/>
            <person name="Kuo A."/>
            <person name="LaButti K."/>
            <person name="Lang B.F."/>
            <person name="Lipzen A."/>
            <person name="O'Donnell K."/>
            <person name="Pangilinan J."/>
            <person name="Reynolds N."/>
            <person name="Sandor L."/>
            <person name="Smith M.W."/>
            <person name="Tsang A."/>
            <person name="Grigoriev I.V."/>
            <person name="Stajich J.E."/>
            <person name="Spatafora J.W."/>
        </authorList>
    </citation>
    <scope>NUCLEOTIDE SEQUENCE</scope>
    <source>
        <strain evidence="1">RSA 2281</strain>
    </source>
</reference>
<dbReference type="EMBL" id="JAIXMP010000002">
    <property type="protein sequence ID" value="KAI9277282.1"/>
    <property type="molecule type" value="Genomic_DNA"/>
</dbReference>
<comment type="caution">
    <text evidence="1">The sequence shown here is derived from an EMBL/GenBank/DDBJ whole genome shotgun (WGS) entry which is preliminary data.</text>
</comment>
<keyword evidence="2" id="KW-1185">Reference proteome</keyword>
<dbReference type="Proteomes" id="UP001209540">
    <property type="component" value="Unassembled WGS sequence"/>
</dbReference>
<reference evidence="1" key="1">
    <citation type="journal article" date="2022" name="IScience">
        <title>Evolution of zygomycete secretomes and the origins of terrestrial fungal ecologies.</title>
        <authorList>
            <person name="Chang Y."/>
            <person name="Wang Y."/>
            <person name="Mondo S."/>
            <person name="Ahrendt S."/>
            <person name="Andreopoulos W."/>
            <person name="Barry K."/>
            <person name="Beard J."/>
            <person name="Benny G.L."/>
            <person name="Blankenship S."/>
            <person name="Bonito G."/>
            <person name="Cuomo C."/>
            <person name="Desiro A."/>
            <person name="Gervers K.A."/>
            <person name="Hundley H."/>
            <person name="Kuo A."/>
            <person name="LaButti K."/>
            <person name="Lang B.F."/>
            <person name="Lipzen A."/>
            <person name="O'Donnell K."/>
            <person name="Pangilinan J."/>
            <person name="Reynolds N."/>
            <person name="Sandor L."/>
            <person name="Smith M.E."/>
            <person name="Tsang A."/>
            <person name="Grigoriev I.V."/>
            <person name="Stajich J.E."/>
            <person name="Spatafora J.W."/>
        </authorList>
    </citation>
    <scope>NUCLEOTIDE SEQUENCE</scope>
    <source>
        <strain evidence="1">RSA 2281</strain>
    </source>
</reference>
<dbReference type="AlphaFoldDB" id="A0AAD5KQG1"/>
<gene>
    <name evidence="1" type="ORF">BDA99DRAFT_555182</name>
</gene>
<organism evidence="1 2">
    <name type="scientific">Phascolomyces articulosus</name>
    <dbReference type="NCBI Taxonomy" id="60185"/>
    <lineage>
        <taxon>Eukaryota</taxon>
        <taxon>Fungi</taxon>
        <taxon>Fungi incertae sedis</taxon>
        <taxon>Mucoromycota</taxon>
        <taxon>Mucoromycotina</taxon>
        <taxon>Mucoromycetes</taxon>
        <taxon>Mucorales</taxon>
        <taxon>Lichtheimiaceae</taxon>
        <taxon>Phascolomyces</taxon>
    </lineage>
</organism>
<protein>
    <submittedName>
        <fullName evidence="1">Uncharacterized protein</fullName>
    </submittedName>
</protein>